<evidence type="ECO:0000259" key="1">
    <source>
        <dbReference type="Pfam" id="PF09537"/>
    </source>
</evidence>
<sequence>MKTTREIAKENIHDNVVDSLQDILERNYDAEAGYKKAMEHAKSDYLKQFLKDRAVQRSHFATEIDREIRRLNEEPVDSGSTKAALHRSWMDVKNFVSSSTDEALLEECIRGEKASVNTYENVLENQNFTPETTSMLNKQLMRVKNSLNEVKRLEDIEETVNS</sequence>
<name>A0A2S0HW81_9FLAO</name>
<protein>
    <recommendedName>
        <fullName evidence="1">DUF2383 domain-containing protein</fullName>
    </recommendedName>
</protein>
<dbReference type="InterPro" id="IPR016920">
    <property type="entry name" value="UCP029477"/>
</dbReference>
<dbReference type="Pfam" id="PF09537">
    <property type="entry name" value="DUF2383"/>
    <property type="match status" value="1"/>
</dbReference>
<dbReference type="OrthoDB" id="282393at2"/>
<dbReference type="NCBIfam" id="TIGR02284">
    <property type="entry name" value="PA2169 family four-helix-bundle protein"/>
    <property type="match status" value="1"/>
</dbReference>
<dbReference type="InterPro" id="IPR019052">
    <property type="entry name" value="DUF2383"/>
</dbReference>
<dbReference type="InterPro" id="IPR009078">
    <property type="entry name" value="Ferritin-like_SF"/>
</dbReference>
<accession>A0A2S0HW81</accession>
<gene>
    <name evidence="2" type="ORF">C5O00_06915</name>
</gene>
<dbReference type="AlphaFoldDB" id="A0A2S0HW81"/>
<feature type="domain" description="DUF2383" evidence="1">
    <location>
        <begin position="16"/>
        <end position="124"/>
    </location>
</feature>
<dbReference type="RefSeq" id="WP_105216111.1">
    <property type="nucleotide sequence ID" value="NZ_CP027062.1"/>
</dbReference>
<dbReference type="SUPFAM" id="SSF47240">
    <property type="entry name" value="Ferritin-like"/>
    <property type="match status" value="1"/>
</dbReference>
<organism evidence="2 3">
    <name type="scientific">Pukyongia salina</name>
    <dbReference type="NCBI Taxonomy" id="2094025"/>
    <lineage>
        <taxon>Bacteria</taxon>
        <taxon>Pseudomonadati</taxon>
        <taxon>Bacteroidota</taxon>
        <taxon>Flavobacteriia</taxon>
        <taxon>Flavobacteriales</taxon>
        <taxon>Flavobacteriaceae</taxon>
        <taxon>Pukyongia</taxon>
    </lineage>
</organism>
<dbReference type="EMBL" id="CP027062">
    <property type="protein sequence ID" value="AVI50919.1"/>
    <property type="molecule type" value="Genomic_DNA"/>
</dbReference>
<dbReference type="KEGG" id="aue:C5O00_06915"/>
<proteinExistence type="predicted"/>
<dbReference type="Proteomes" id="UP000238442">
    <property type="component" value="Chromosome"/>
</dbReference>
<dbReference type="Gene3D" id="1.20.1260.10">
    <property type="match status" value="1"/>
</dbReference>
<evidence type="ECO:0000313" key="3">
    <source>
        <dbReference type="Proteomes" id="UP000238442"/>
    </source>
</evidence>
<evidence type="ECO:0000313" key="2">
    <source>
        <dbReference type="EMBL" id="AVI50919.1"/>
    </source>
</evidence>
<dbReference type="InterPro" id="IPR012347">
    <property type="entry name" value="Ferritin-like"/>
</dbReference>
<reference evidence="2 3" key="1">
    <citation type="submission" date="2018-02" db="EMBL/GenBank/DDBJ databases">
        <title>Genomic analysis of the strain RR4-38 isolated from a seawater recirculating aquaculture system.</title>
        <authorList>
            <person name="Kim Y.-S."/>
            <person name="Jang Y.H."/>
            <person name="Kim K.-H."/>
        </authorList>
    </citation>
    <scope>NUCLEOTIDE SEQUENCE [LARGE SCALE GENOMIC DNA]</scope>
    <source>
        <strain evidence="2 3">RR4-38</strain>
    </source>
</reference>
<keyword evidence="3" id="KW-1185">Reference proteome</keyword>
<dbReference type="InterPro" id="IPR011971">
    <property type="entry name" value="CHP02284"/>
</dbReference>
<dbReference type="PIRSF" id="PIRSF029477">
    <property type="entry name" value="UCP029477"/>
    <property type="match status" value="1"/>
</dbReference>